<dbReference type="Proteomes" id="UP001285263">
    <property type="component" value="Unassembled WGS sequence"/>
</dbReference>
<accession>A0ABU5DCY1</accession>
<comment type="caution">
    <text evidence="1">The sequence shown here is derived from an EMBL/GenBank/DDBJ whole genome shotgun (WGS) entry which is preliminary data.</text>
</comment>
<name>A0ABU5DCY1_9BURK</name>
<protein>
    <recommendedName>
        <fullName evidence="3">NERD domain-containing protein</fullName>
    </recommendedName>
</protein>
<evidence type="ECO:0008006" key="3">
    <source>
        <dbReference type="Google" id="ProtNLM"/>
    </source>
</evidence>
<proteinExistence type="predicted"/>
<evidence type="ECO:0000313" key="1">
    <source>
        <dbReference type="EMBL" id="MDY0744128.1"/>
    </source>
</evidence>
<gene>
    <name evidence="1" type="ORF">SNE35_06410</name>
</gene>
<sequence length="225" mass="25420">MKPKKETVSESLFEKICQREGFAFSRVLESSERRPDYTLALKNTKLIVEVKELQPTKEEWSVIRCDPGIFDGSLTYHWGTPGEKIRKKIADANAQLKALSKTELPSLLVLHDPVQFWPELLDSDSVRAAMYGIETALISPEPAPGGGATVLKRRHGGRKKLTDNDNTSLSAIGILFLEEGHLRLDVFHNWYATVPLEPSYFSSGNIRHLRLEMCPTKALTDWVMR</sequence>
<dbReference type="RefSeq" id="WP_320422030.1">
    <property type="nucleotide sequence ID" value="NZ_JAXCLA010000002.1"/>
</dbReference>
<dbReference type="EMBL" id="JAXCLA010000002">
    <property type="protein sequence ID" value="MDY0744128.1"/>
    <property type="molecule type" value="Genomic_DNA"/>
</dbReference>
<organism evidence="1 2">
    <name type="scientific">Roseateles agri</name>
    <dbReference type="NCBI Taxonomy" id="3098619"/>
    <lineage>
        <taxon>Bacteria</taxon>
        <taxon>Pseudomonadati</taxon>
        <taxon>Pseudomonadota</taxon>
        <taxon>Betaproteobacteria</taxon>
        <taxon>Burkholderiales</taxon>
        <taxon>Sphaerotilaceae</taxon>
        <taxon>Roseateles</taxon>
    </lineage>
</organism>
<reference evidence="1 2" key="1">
    <citation type="submission" date="2023-11" db="EMBL/GenBank/DDBJ databases">
        <title>Paucibacter sp. nov., isolated from fresh soil in Korea.</title>
        <authorList>
            <person name="Le N.T.T."/>
        </authorList>
    </citation>
    <scope>NUCLEOTIDE SEQUENCE [LARGE SCALE GENOMIC DNA]</scope>
    <source>
        <strain evidence="1 2">R3-3</strain>
    </source>
</reference>
<evidence type="ECO:0000313" key="2">
    <source>
        <dbReference type="Proteomes" id="UP001285263"/>
    </source>
</evidence>
<keyword evidence="2" id="KW-1185">Reference proteome</keyword>